<dbReference type="InParanoid" id="A0A0V1APC4"/>
<gene>
    <name evidence="1" type="ORF">T01_1175</name>
</gene>
<proteinExistence type="predicted"/>
<dbReference type="EMBL" id="JYDH01000367">
    <property type="protein sequence ID" value="KRY26655.1"/>
    <property type="molecule type" value="Genomic_DNA"/>
</dbReference>
<organism evidence="1 2">
    <name type="scientific">Trichinella spiralis</name>
    <name type="common">Trichina worm</name>
    <dbReference type="NCBI Taxonomy" id="6334"/>
    <lineage>
        <taxon>Eukaryota</taxon>
        <taxon>Metazoa</taxon>
        <taxon>Ecdysozoa</taxon>
        <taxon>Nematoda</taxon>
        <taxon>Enoplea</taxon>
        <taxon>Dorylaimia</taxon>
        <taxon>Trichinellida</taxon>
        <taxon>Trichinellidae</taxon>
        <taxon>Trichinella</taxon>
    </lineage>
</organism>
<accession>A0A0V1APC4</accession>
<sequence>MRIQLSSSISSTIASKCNGMLLGRGTELQSSFSSLKFMNSSSYTMLNICCTLPVTNPLSLFPRIPFYLSNYLPRVLANPSQQHHCTPRLTFFLMTEKNKGMKLR</sequence>
<keyword evidence="2" id="KW-1185">Reference proteome</keyword>
<name>A0A0V1APC4_TRISP</name>
<protein>
    <submittedName>
        <fullName evidence="1">Uncharacterized protein</fullName>
    </submittedName>
</protein>
<comment type="caution">
    <text evidence="1">The sequence shown here is derived from an EMBL/GenBank/DDBJ whole genome shotgun (WGS) entry which is preliminary data.</text>
</comment>
<dbReference type="AlphaFoldDB" id="A0A0V1APC4"/>
<evidence type="ECO:0000313" key="1">
    <source>
        <dbReference type="EMBL" id="KRY26655.1"/>
    </source>
</evidence>
<reference evidence="1 2" key="1">
    <citation type="submission" date="2015-01" db="EMBL/GenBank/DDBJ databases">
        <title>Evolution of Trichinella species and genotypes.</title>
        <authorList>
            <person name="Korhonen P.K."/>
            <person name="Edoardo P."/>
            <person name="Giuseppe L.R."/>
            <person name="Gasser R.B."/>
        </authorList>
    </citation>
    <scope>NUCLEOTIDE SEQUENCE [LARGE SCALE GENOMIC DNA]</scope>
    <source>
        <strain evidence="1">ISS3</strain>
    </source>
</reference>
<dbReference type="Proteomes" id="UP000054776">
    <property type="component" value="Unassembled WGS sequence"/>
</dbReference>
<evidence type="ECO:0000313" key="2">
    <source>
        <dbReference type="Proteomes" id="UP000054776"/>
    </source>
</evidence>